<evidence type="ECO:0000256" key="18">
    <source>
        <dbReference type="PROSITE-ProRule" id="PRU01094"/>
    </source>
</evidence>
<evidence type="ECO:0000256" key="21">
    <source>
        <dbReference type="SAM" id="Phobius"/>
    </source>
</evidence>
<evidence type="ECO:0000256" key="3">
    <source>
        <dbReference type="ARBA" id="ARBA00020557"/>
    </source>
</evidence>
<evidence type="ECO:0000256" key="11">
    <source>
        <dbReference type="ARBA" id="ARBA00022946"/>
    </source>
</evidence>
<dbReference type="Pfam" id="PF26561">
    <property type="entry name" value="LETM1_C"/>
    <property type="match status" value="1"/>
</dbReference>
<evidence type="ECO:0000256" key="10">
    <source>
        <dbReference type="ARBA" id="ARBA00022837"/>
    </source>
</evidence>
<dbReference type="InterPro" id="IPR001680">
    <property type="entry name" value="WD40_rpt"/>
</dbReference>
<dbReference type="OrthoDB" id="308690at2759"/>
<dbReference type="Pfam" id="PF10998">
    <property type="entry name" value="DUF2838"/>
    <property type="match status" value="1"/>
</dbReference>
<dbReference type="InterPro" id="IPR044202">
    <property type="entry name" value="LETM1/MDM38-like"/>
</dbReference>
<evidence type="ECO:0000259" key="23">
    <source>
        <dbReference type="PROSITE" id="PS51758"/>
    </source>
</evidence>
<evidence type="ECO:0000259" key="22">
    <source>
        <dbReference type="PROSITE" id="PS50222"/>
    </source>
</evidence>
<keyword evidence="7 21" id="KW-0812">Transmembrane</keyword>
<keyword evidence="10" id="KW-0106">Calcium</keyword>
<dbReference type="PANTHER" id="PTHR14009">
    <property type="entry name" value="LEUCINE ZIPPER-EF-HAND CONTAINING TRANSMEMBRANE PROTEIN"/>
    <property type="match status" value="1"/>
</dbReference>
<dbReference type="InterPro" id="IPR033122">
    <property type="entry name" value="LETM1-like_RBD"/>
</dbReference>
<evidence type="ECO:0000256" key="6">
    <source>
        <dbReference type="ARBA" id="ARBA00022568"/>
    </source>
</evidence>
<feature type="transmembrane region" description="Helical" evidence="21">
    <location>
        <begin position="1514"/>
        <end position="1534"/>
    </location>
</feature>
<dbReference type="GO" id="GO:0015297">
    <property type="term" value="F:antiporter activity"/>
    <property type="evidence" value="ECO:0007669"/>
    <property type="project" value="UniProtKB-KW"/>
</dbReference>
<evidence type="ECO:0000256" key="8">
    <source>
        <dbReference type="ARBA" id="ARBA00022723"/>
    </source>
</evidence>
<feature type="domain" description="EF-hand" evidence="22">
    <location>
        <begin position="640"/>
        <end position="675"/>
    </location>
</feature>
<evidence type="ECO:0000256" key="1">
    <source>
        <dbReference type="ARBA" id="ARBA00004434"/>
    </source>
</evidence>
<feature type="coiled-coil region" evidence="19">
    <location>
        <begin position="507"/>
        <end position="548"/>
    </location>
</feature>
<comment type="similarity">
    <text evidence="2">Belongs to the LETM1 family.</text>
</comment>
<evidence type="ECO:0000256" key="2">
    <source>
        <dbReference type="ARBA" id="ARBA00009584"/>
    </source>
</evidence>
<dbReference type="PROSITE" id="PS51758">
    <property type="entry name" value="LETM1_RBD"/>
    <property type="match status" value="1"/>
</dbReference>
<dbReference type="GO" id="GO:0005509">
    <property type="term" value="F:calcium ion binding"/>
    <property type="evidence" value="ECO:0007669"/>
    <property type="project" value="InterPro"/>
</dbReference>
<keyword evidence="16 21" id="KW-0472">Membrane</keyword>
<dbReference type="Gene3D" id="1.10.238.10">
    <property type="entry name" value="EF-hand"/>
    <property type="match status" value="1"/>
</dbReference>
<proteinExistence type="inferred from homology"/>
<accession>A0A815D4D1</accession>
<evidence type="ECO:0000256" key="16">
    <source>
        <dbReference type="ARBA" id="ARBA00023136"/>
    </source>
</evidence>
<dbReference type="GO" id="GO:0005743">
    <property type="term" value="C:mitochondrial inner membrane"/>
    <property type="evidence" value="ECO:0007669"/>
    <property type="project" value="UniProtKB-SubCell"/>
</dbReference>
<evidence type="ECO:0000313" key="24">
    <source>
        <dbReference type="EMBL" id="CAF1292286.1"/>
    </source>
</evidence>
<evidence type="ECO:0000256" key="20">
    <source>
        <dbReference type="SAM" id="MobiDB-lite"/>
    </source>
</evidence>
<dbReference type="SMART" id="SM00320">
    <property type="entry name" value="WD40"/>
    <property type="match status" value="4"/>
</dbReference>
<evidence type="ECO:0000256" key="19">
    <source>
        <dbReference type="SAM" id="Coils"/>
    </source>
</evidence>
<keyword evidence="4" id="KW-0813">Transport</keyword>
<feature type="region of interest" description="Disordered" evidence="20">
    <location>
        <begin position="1554"/>
        <end position="1576"/>
    </location>
</feature>
<dbReference type="Proteomes" id="UP000663832">
    <property type="component" value="Unassembled WGS sequence"/>
</dbReference>
<dbReference type="GO" id="GO:0030003">
    <property type="term" value="P:intracellular monoatomic cation homeostasis"/>
    <property type="evidence" value="ECO:0007669"/>
    <property type="project" value="TreeGrafter"/>
</dbReference>
<dbReference type="InterPro" id="IPR018247">
    <property type="entry name" value="EF_Hand_1_Ca_BS"/>
</dbReference>
<dbReference type="InterPro" id="IPR021261">
    <property type="entry name" value="GPCAT"/>
</dbReference>
<keyword evidence="6" id="KW-0109">Calcium transport</keyword>
<evidence type="ECO:0000256" key="15">
    <source>
        <dbReference type="ARBA" id="ARBA00023128"/>
    </source>
</evidence>
<evidence type="ECO:0000256" key="12">
    <source>
        <dbReference type="ARBA" id="ARBA00022989"/>
    </source>
</evidence>
<dbReference type="PROSITE" id="PS50222">
    <property type="entry name" value="EF_HAND_2"/>
    <property type="match status" value="1"/>
</dbReference>
<evidence type="ECO:0000256" key="13">
    <source>
        <dbReference type="ARBA" id="ARBA00023054"/>
    </source>
</evidence>
<keyword evidence="15 18" id="KW-0496">Mitochondrion</keyword>
<feature type="transmembrane region" description="Helical" evidence="21">
    <location>
        <begin position="1417"/>
        <end position="1439"/>
    </location>
</feature>
<feature type="transmembrane region" description="Helical" evidence="21">
    <location>
        <begin position="1373"/>
        <end position="1393"/>
    </location>
</feature>
<dbReference type="Gene3D" id="2.130.10.10">
    <property type="entry name" value="YVTN repeat-like/Quinoprotein amine dehydrogenase"/>
    <property type="match status" value="2"/>
</dbReference>
<feature type="transmembrane region" description="Helical" evidence="21">
    <location>
        <begin position="1289"/>
        <end position="1309"/>
    </location>
</feature>
<evidence type="ECO:0000256" key="17">
    <source>
        <dbReference type="ARBA" id="ARBA00031360"/>
    </source>
</evidence>
<dbReference type="Pfam" id="PF07766">
    <property type="entry name" value="LETM1_RBD"/>
    <property type="match status" value="1"/>
</dbReference>
<keyword evidence="12 21" id="KW-1133">Transmembrane helix</keyword>
<evidence type="ECO:0000256" key="7">
    <source>
        <dbReference type="ARBA" id="ARBA00022692"/>
    </source>
</evidence>
<feature type="transmembrane region" description="Helical" evidence="21">
    <location>
        <begin position="1316"/>
        <end position="1335"/>
    </location>
</feature>
<evidence type="ECO:0000256" key="14">
    <source>
        <dbReference type="ARBA" id="ARBA00023065"/>
    </source>
</evidence>
<dbReference type="InterPro" id="IPR036322">
    <property type="entry name" value="WD40_repeat_dom_sf"/>
</dbReference>
<keyword evidence="25" id="KW-1185">Reference proteome</keyword>
<feature type="transmembrane region" description="Helical" evidence="21">
    <location>
        <begin position="1341"/>
        <end position="1361"/>
    </location>
</feature>
<keyword evidence="8" id="KW-0479">Metal-binding</keyword>
<evidence type="ECO:0000256" key="4">
    <source>
        <dbReference type="ARBA" id="ARBA00022448"/>
    </source>
</evidence>
<evidence type="ECO:0000256" key="5">
    <source>
        <dbReference type="ARBA" id="ARBA00022449"/>
    </source>
</evidence>
<dbReference type="InterPro" id="IPR015943">
    <property type="entry name" value="WD40/YVTN_repeat-like_dom_sf"/>
</dbReference>
<comment type="subcellular location">
    <subcellularLocation>
        <location evidence="1">Mitochondrion inner membrane</location>
        <topology evidence="1">Single-pass membrane protein</topology>
    </subcellularLocation>
</comment>
<keyword evidence="5" id="KW-0050">Antiport</keyword>
<feature type="transmembrane region" description="Helical" evidence="21">
    <location>
        <begin position="1485"/>
        <end position="1508"/>
    </location>
</feature>
<dbReference type="InterPro" id="IPR059005">
    <property type="entry name" value="LETM1_C"/>
</dbReference>
<dbReference type="SUPFAM" id="SSF47473">
    <property type="entry name" value="EF-hand"/>
    <property type="match status" value="1"/>
</dbReference>
<dbReference type="SUPFAM" id="SSF50978">
    <property type="entry name" value="WD40 repeat-like"/>
    <property type="match status" value="1"/>
</dbReference>
<feature type="domain" description="Letm1 RBD" evidence="23">
    <location>
        <begin position="209"/>
        <end position="404"/>
    </location>
</feature>
<dbReference type="PANTHER" id="PTHR14009:SF1">
    <property type="entry name" value="MITOCHONDRIAL PROTON_CALCIUM EXCHANGER PROTEIN"/>
    <property type="match status" value="1"/>
</dbReference>
<keyword evidence="13 19" id="KW-0175">Coiled coil</keyword>
<gene>
    <name evidence="24" type="ORF">QVE165_LOCUS30763</name>
</gene>
<comment type="caution">
    <text evidence="24">The sequence shown here is derived from an EMBL/GenBank/DDBJ whole genome shotgun (WGS) entry which is preliminary data.</text>
</comment>
<keyword evidence="11" id="KW-0809">Transit peptide</keyword>
<evidence type="ECO:0000256" key="9">
    <source>
        <dbReference type="ARBA" id="ARBA00022792"/>
    </source>
</evidence>
<feature type="compositionally biased region" description="Basic and acidic residues" evidence="20">
    <location>
        <begin position="1566"/>
        <end position="1576"/>
    </location>
</feature>
<dbReference type="GO" id="GO:0043022">
    <property type="term" value="F:ribosome binding"/>
    <property type="evidence" value="ECO:0007669"/>
    <property type="project" value="InterPro"/>
</dbReference>
<evidence type="ECO:0000313" key="25">
    <source>
        <dbReference type="Proteomes" id="UP000663832"/>
    </source>
</evidence>
<feature type="transmembrane region" description="Helical" evidence="21">
    <location>
        <begin position="163"/>
        <end position="186"/>
    </location>
</feature>
<dbReference type="PROSITE" id="PS00018">
    <property type="entry name" value="EF_HAND_1"/>
    <property type="match status" value="1"/>
</dbReference>
<keyword evidence="9" id="KW-0999">Mitochondrion inner membrane</keyword>
<reference evidence="24" key="1">
    <citation type="submission" date="2021-02" db="EMBL/GenBank/DDBJ databases">
        <authorList>
            <person name="Nowell W R."/>
        </authorList>
    </citation>
    <scope>NUCLEOTIDE SEQUENCE</scope>
</reference>
<keyword evidence="14" id="KW-0406">Ion transport</keyword>
<name>A0A815D4D1_9BILA</name>
<dbReference type="InterPro" id="IPR011992">
    <property type="entry name" value="EF-hand-dom_pair"/>
</dbReference>
<sequence length="1576" mass="182322">MRIIQISNRLLSISAIGRTSIPRLITCSNSNFYSQHILCTTDIRYFHSSSRFYDDRSKVEKTVSLLKKDKIDGEKIKQSVSTTTVPIVQSNDSLVATTTSESTIIKRKSLSQRIIHELKHYYNGFKLLFIETKIAFRLLRQVLHGHTLTRRERKQFTRTSADLFRLVPFSVFIIVPFMEFTLPVFLKLFPNMLPSTFKEADKEQEKLKKQMKVKLEMAKFLQDTLEATALKSKRKRSDDALPTQFIEFMNKVRSTGAQPSTEEIMNFSSLFENKSTLDNLDRPQLVALCKLIGISSIGPDYYLRFTLHLKLRNLAADDKLIESEGIENLNVEELQAACRERGMRSYGVSIERLRSQLQQWLDLHLNKRIPSTILLLSRALYLPENISQENVLKAAIQSLPKAIDNVTAVKLAQVSGERVDNTQRIEYIKREDEAIRKEKEEKAKNKILSDIEIRNKQLAEQVVIPTTPLDIPKAEILVDRAPILSNKKKDESNIDVGPFETALGQLVNQKAKEVHGAVEEIQDLKADVKEYKEDVKELETLATLKQLKHLSETRSAKALSKRIDKLVGDLDQIVQTLDKKQNILKEDIKIQEDTLKDEISLKNDQIQQHKDFLTEKRNMLVSTQEFVNTIRQIQKVSNQSTDAQLWDIIHQFDHNKDGFIEADEILKALEIIGNEKVELSKEHLQEIIDLVRKEHIIERKEKNDAKIKQQSLINSMNFSELFKVTSRQCSFSPDGEYIACVNQYRLIIRSSTTLEIINLFACIDTIETIEWSHDSRLILAGLIKRNAVQVFSLDNPEWKCKIDEGSAGLCNVHWAPDSRHILTTAQFHLRITVWSLASKNVSYIKYPKKLSPKSYVFSLLKPYMALVERRNDSTDHISIFDYSSNWSMIAHFQPSDLEDLQGIEWSPIADVLCLWENSYEYKIIFYTLDGQLLNTYKPENDRLSLGVRCARWSPTGQVIAVGDYEERITIFSYLTYKKIQSSFEHPQKLSSGKGYTILKEEEYNSNAQEKHDPSQRKPYSSAAYSSSALSQIETTKVSIESKYIIYNGTLQIAPIKPDLDRANPRLGVSSIEYSCSGRYLSTINDTMPNLLFIYDFKPTFHLAFVLIQIQPIRCVKWEPKRDHLALCTHNNRIYIWTPQGASCINLPDESSKHNIDEIKWNNIASSPSIALIGQETMCVDMTENKNLKEKEDDDSNLYDFLEVFADKVDAITRRIEGHKDDSQQRWQRTKDDIDEQKRLLKSQLQRRIHILSENLNKPDFIRIRDKITFTVSVANICFSPLLASRWPHILPIFYTIQALFLITLRFFIYKHKHWHYFVYDLCYFVNLLTLIYLWILPSSEILFTVCYTLSHGPLILAIILWNNSLVFHSLDKITSMFIHMYPPLTLFTLRWILPIDLQVKHYPAIIKIGSTLPLGTAVFYTVVFYLLWQVLYYAFIVYGRRDKVASGSRVTSYTWLLNDKKGFLAHLMDKFGFGGEDNGINPAKLIFYFFLQFAYMLISILPACLWFYQYMYINGIFICLIFAFSVYNGASYYIDVFSRQYIKSLKLLHDLDNSNDKNASSSTETDADKNQDKKHS</sequence>
<dbReference type="InterPro" id="IPR002048">
    <property type="entry name" value="EF_hand_dom"/>
</dbReference>
<protein>
    <recommendedName>
        <fullName evidence="3">Mitochondrial proton/calcium exchanger protein</fullName>
    </recommendedName>
    <alternativeName>
        <fullName evidence="17">Leucine zipper-EF-hand-containing transmembrane protein 1</fullName>
    </alternativeName>
</protein>
<organism evidence="24 25">
    <name type="scientific">Adineta steineri</name>
    <dbReference type="NCBI Taxonomy" id="433720"/>
    <lineage>
        <taxon>Eukaryota</taxon>
        <taxon>Metazoa</taxon>
        <taxon>Spiralia</taxon>
        <taxon>Gnathifera</taxon>
        <taxon>Rotifera</taxon>
        <taxon>Eurotatoria</taxon>
        <taxon>Bdelloidea</taxon>
        <taxon>Adinetida</taxon>
        <taxon>Adinetidae</taxon>
        <taxon>Adineta</taxon>
    </lineage>
</organism>
<dbReference type="EMBL" id="CAJNOM010000258">
    <property type="protein sequence ID" value="CAF1292286.1"/>
    <property type="molecule type" value="Genomic_DNA"/>
</dbReference>